<protein>
    <submittedName>
        <fullName evidence="4">SPOR domain-containing protein</fullName>
    </submittedName>
</protein>
<reference evidence="4 5" key="1">
    <citation type="submission" date="2019-03" db="EMBL/GenBank/DDBJ databases">
        <title>Complete Genome Sequence of Allofrancisella inopinata Strain SYSU YG23 Isolated from Water-Cooling Systems in China.</title>
        <authorList>
            <person name="Ohrman C."/>
            <person name="Uneklint I."/>
            <person name="Sjodin A."/>
        </authorList>
    </citation>
    <scope>NUCLEOTIDE SEQUENCE [LARGE SCALE GENOMIC DNA]</scope>
    <source>
        <strain evidence="4 5">SYSU YG23</strain>
    </source>
</reference>
<dbReference type="Proteomes" id="UP000502004">
    <property type="component" value="Chromosome"/>
</dbReference>
<feature type="region of interest" description="Disordered" evidence="1">
    <location>
        <begin position="59"/>
        <end position="93"/>
    </location>
</feature>
<keyword evidence="5" id="KW-1185">Reference proteome</keyword>
<keyword evidence="2" id="KW-0812">Transmembrane</keyword>
<dbReference type="InterPro" id="IPR007730">
    <property type="entry name" value="SPOR-like_dom"/>
</dbReference>
<feature type="region of interest" description="Disordered" evidence="1">
    <location>
        <begin position="197"/>
        <end position="218"/>
    </location>
</feature>
<dbReference type="RefSeq" id="WP_133942535.1">
    <property type="nucleotide sequence ID" value="NZ_CP038241.1"/>
</dbReference>
<keyword evidence="2" id="KW-0472">Membrane</keyword>
<feature type="compositionally biased region" description="Basic and acidic residues" evidence="1">
    <location>
        <begin position="82"/>
        <end position="93"/>
    </location>
</feature>
<evidence type="ECO:0000256" key="2">
    <source>
        <dbReference type="SAM" id="Phobius"/>
    </source>
</evidence>
<feature type="region of interest" description="Disordered" evidence="1">
    <location>
        <begin position="1"/>
        <end position="25"/>
    </location>
</feature>
<dbReference type="Gene3D" id="3.30.70.1070">
    <property type="entry name" value="Sporulation related repeat"/>
    <property type="match status" value="1"/>
</dbReference>
<dbReference type="KEGG" id="aii:E4K63_05630"/>
<name>A0AAE7CS32_9GAMM</name>
<dbReference type="GO" id="GO:0042834">
    <property type="term" value="F:peptidoglycan binding"/>
    <property type="evidence" value="ECO:0007669"/>
    <property type="project" value="InterPro"/>
</dbReference>
<feature type="transmembrane region" description="Helical" evidence="2">
    <location>
        <begin position="33"/>
        <end position="51"/>
    </location>
</feature>
<dbReference type="Pfam" id="PF05036">
    <property type="entry name" value="SPOR"/>
    <property type="match status" value="1"/>
</dbReference>
<dbReference type="InterPro" id="IPR036680">
    <property type="entry name" value="SPOR-like_sf"/>
</dbReference>
<accession>A0AAE7CS32</accession>
<evidence type="ECO:0000313" key="4">
    <source>
        <dbReference type="EMBL" id="QIV96333.1"/>
    </source>
</evidence>
<organism evidence="4 5">
    <name type="scientific">Allofrancisella inopinata</name>
    <dbReference type="NCBI Taxonomy" id="1085647"/>
    <lineage>
        <taxon>Bacteria</taxon>
        <taxon>Pseudomonadati</taxon>
        <taxon>Pseudomonadota</taxon>
        <taxon>Gammaproteobacteria</taxon>
        <taxon>Thiotrichales</taxon>
        <taxon>Francisellaceae</taxon>
        <taxon>Allofrancisella</taxon>
    </lineage>
</organism>
<proteinExistence type="predicted"/>
<dbReference type="PROSITE" id="PS51724">
    <property type="entry name" value="SPOR"/>
    <property type="match status" value="1"/>
</dbReference>
<dbReference type="AlphaFoldDB" id="A0AAE7CS32"/>
<evidence type="ECO:0000313" key="5">
    <source>
        <dbReference type="Proteomes" id="UP000502004"/>
    </source>
</evidence>
<evidence type="ECO:0000256" key="1">
    <source>
        <dbReference type="SAM" id="MobiDB-lite"/>
    </source>
</evidence>
<dbReference type="SUPFAM" id="SSF110997">
    <property type="entry name" value="Sporulation related repeat"/>
    <property type="match status" value="1"/>
</dbReference>
<gene>
    <name evidence="4" type="ORF">E4K63_05630</name>
</gene>
<feature type="domain" description="SPOR" evidence="3">
    <location>
        <begin position="121"/>
        <end position="199"/>
    </location>
</feature>
<feature type="compositionally biased region" description="Polar residues" evidence="1">
    <location>
        <begin position="66"/>
        <end position="75"/>
    </location>
</feature>
<keyword evidence="2" id="KW-1133">Transmembrane helix</keyword>
<sequence length="218" mass="25171">MKDLSRLNIPKKPKDSSEQTQKPITSNTRRKKIIILFIVGLLSIAVASKIINKHLKKQKAQEKVQIETNNISNMEKSSSKQTDSKQKTDSKDNDNKMVFTFYDNLKNESVIVDAKPQAQRAQYKYTYVYQIASFRNMNETTYYVKRIKEAGLEPKFEHVGNWIRMYIGPYDSTRAMAPDIIKLQRIGLNGGFTREISKTKIEPKEDNDSKPKETTEQA</sequence>
<dbReference type="EMBL" id="CP038241">
    <property type="protein sequence ID" value="QIV96333.1"/>
    <property type="molecule type" value="Genomic_DNA"/>
</dbReference>
<evidence type="ECO:0000259" key="3">
    <source>
        <dbReference type="PROSITE" id="PS51724"/>
    </source>
</evidence>